<organism evidence="2 3">
    <name type="scientific">Fructobacillus tropaeoli</name>
    <dbReference type="NCBI Taxonomy" id="709323"/>
    <lineage>
        <taxon>Bacteria</taxon>
        <taxon>Bacillati</taxon>
        <taxon>Bacillota</taxon>
        <taxon>Bacilli</taxon>
        <taxon>Lactobacillales</taxon>
        <taxon>Lactobacillaceae</taxon>
        <taxon>Fructobacillus</taxon>
    </lineage>
</organism>
<gene>
    <name evidence="2" type="ORF">R53137_KAKDMLNK_01463</name>
</gene>
<protein>
    <submittedName>
        <fullName evidence="2">Uncharacterized protein</fullName>
    </submittedName>
</protein>
<name>A0ABM9N0Z3_9LACO</name>
<evidence type="ECO:0000313" key="3">
    <source>
        <dbReference type="Proteomes" id="UP001314262"/>
    </source>
</evidence>
<accession>A0ABM9N0Z3</accession>
<evidence type="ECO:0000313" key="2">
    <source>
        <dbReference type="EMBL" id="CAK1253159.1"/>
    </source>
</evidence>
<comment type="caution">
    <text evidence="2">The sequence shown here is derived from an EMBL/GenBank/DDBJ whole genome shotgun (WGS) entry which is preliminary data.</text>
</comment>
<evidence type="ECO:0000256" key="1">
    <source>
        <dbReference type="SAM" id="Phobius"/>
    </source>
</evidence>
<keyword evidence="1" id="KW-0812">Transmembrane</keyword>
<dbReference type="Proteomes" id="UP001314262">
    <property type="component" value="Unassembled WGS sequence"/>
</dbReference>
<proteinExistence type="predicted"/>
<sequence length="93" mass="10665">MGKGNDEAGAKVPGQGGIKYSKLEYALKTKLKQYVSIFLIIVSYKFLIVGLVDFIYSHQYDWTNYLLDTSGLLLFFILIDIVYRTIISIFSKR</sequence>
<keyword evidence="3" id="KW-1185">Reference proteome</keyword>
<reference evidence="2 3" key="1">
    <citation type="submission" date="2023-10" db="EMBL/GenBank/DDBJ databases">
        <authorList>
            <person name="Botero Cardona J."/>
        </authorList>
    </citation>
    <scope>NUCLEOTIDE SEQUENCE [LARGE SCALE GENOMIC DNA]</scope>
    <source>
        <strain evidence="2 3">R-53137</strain>
    </source>
</reference>
<dbReference type="EMBL" id="CAUZLT010000006">
    <property type="protein sequence ID" value="CAK1253159.1"/>
    <property type="molecule type" value="Genomic_DNA"/>
</dbReference>
<feature type="transmembrane region" description="Helical" evidence="1">
    <location>
        <begin position="34"/>
        <end position="56"/>
    </location>
</feature>
<feature type="transmembrane region" description="Helical" evidence="1">
    <location>
        <begin position="62"/>
        <end position="83"/>
    </location>
</feature>
<keyword evidence="1" id="KW-1133">Transmembrane helix</keyword>
<keyword evidence="1" id="KW-0472">Membrane</keyword>